<sequence>MLQQLKRESIARVQLRTLSSFNKFVERTENAKRVLFLSIKTLNLATTKKREIITRVQLRTLSSFHKFVERTENAKRVLFLAVKVLHLAKTEAGLQPL</sequence>
<organism evidence="1 2">
    <name type="scientific">Streptococcus acidominimus</name>
    <dbReference type="NCBI Taxonomy" id="1326"/>
    <lineage>
        <taxon>Bacteria</taxon>
        <taxon>Bacillati</taxon>
        <taxon>Bacillota</taxon>
        <taxon>Bacilli</taxon>
        <taxon>Lactobacillales</taxon>
        <taxon>Streptococcaceae</taxon>
        <taxon>Streptococcus</taxon>
    </lineage>
</organism>
<comment type="caution">
    <text evidence="1">The sequence shown here is derived from an EMBL/GenBank/DDBJ whole genome shotgun (WGS) entry which is preliminary data.</text>
</comment>
<proteinExistence type="predicted"/>
<dbReference type="AlphaFoldDB" id="A0A4Y9FUT1"/>
<dbReference type="EMBL" id="SPQA01000001">
    <property type="protein sequence ID" value="TFU31978.1"/>
    <property type="molecule type" value="Genomic_DNA"/>
</dbReference>
<evidence type="ECO:0000313" key="1">
    <source>
        <dbReference type="EMBL" id="TFU31978.1"/>
    </source>
</evidence>
<name>A0A4Y9FUT1_STRAI</name>
<accession>A0A4Y9FUT1</accession>
<dbReference type="Proteomes" id="UP000297747">
    <property type="component" value="Unassembled WGS sequence"/>
</dbReference>
<evidence type="ECO:0000313" key="2">
    <source>
        <dbReference type="Proteomes" id="UP000297747"/>
    </source>
</evidence>
<reference evidence="1 2" key="1">
    <citation type="submission" date="2019-03" db="EMBL/GenBank/DDBJ databases">
        <title>Diversity of the mouse oral microbiome.</title>
        <authorList>
            <person name="Joseph S."/>
            <person name="Aduse-Opoku J."/>
            <person name="Curtis M."/>
            <person name="Wade W."/>
            <person name="Hashim A."/>
        </authorList>
    </citation>
    <scope>NUCLEOTIDE SEQUENCE [LARGE SCALE GENOMIC DNA]</scope>
    <source>
        <strain evidence="1 2">HT4</strain>
    </source>
</reference>
<gene>
    <name evidence="1" type="ORF">E4U01_00535</name>
</gene>
<protein>
    <submittedName>
        <fullName evidence="1">Uncharacterized protein</fullName>
    </submittedName>
</protein>